<proteinExistence type="predicted"/>
<gene>
    <name evidence="1" type="ORF">SAMN04488502_105121</name>
</gene>
<dbReference type="NCBIfam" id="TIGR02453">
    <property type="entry name" value="TIGR02453 family protein"/>
    <property type="match status" value="1"/>
</dbReference>
<sequence>MIFRLNRDIRFSSDKKPYNPAFRAHLSPWGKPFIPLGYYLCIRPGEQSFVAGGLYGSGWQEAANRVRDYIADHGNEFEKIVTGNAFTKYFTVLGEKLKRVPKGNDIDHPQAEYLKHKSWYAQSFIADKTVLTAERFYDIVIEKYRALKPFKDYLNKALECYQIPKR</sequence>
<dbReference type="Proteomes" id="UP000214880">
    <property type="component" value="Unassembled WGS sequence"/>
</dbReference>
<organism evidence="1 2">
    <name type="scientific">Dendrosporobacter quercicolus</name>
    <dbReference type="NCBI Taxonomy" id="146817"/>
    <lineage>
        <taxon>Bacteria</taxon>
        <taxon>Bacillati</taxon>
        <taxon>Bacillota</taxon>
        <taxon>Negativicutes</taxon>
        <taxon>Selenomonadales</taxon>
        <taxon>Sporomusaceae</taxon>
        <taxon>Dendrosporobacter</taxon>
    </lineage>
</organism>
<name>A0A1G9TXC5_9FIRM</name>
<dbReference type="PANTHER" id="PTHR36452">
    <property type="entry name" value="CHROMOSOME 12, WHOLE GENOME SHOTGUN SEQUENCE"/>
    <property type="match status" value="1"/>
</dbReference>
<dbReference type="InterPro" id="IPR012808">
    <property type="entry name" value="CHP02453"/>
</dbReference>
<reference evidence="1 2" key="1">
    <citation type="submission" date="2016-10" db="EMBL/GenBank/DDBJ databases">
        <authorList>
            <person name="de Groot N.N."/>
        </authorList>
    </citation>
    <scope>NUCLEOTIDE SEQUENCE [LARGE SCALE GENOMIC DNA]</scope>
    <source>
        <strain evidence="1 2">DSM 1736</strain>
    </source>
</reference>
<accession>A0A1G9TXC5</accession>
<protein>
    <submittedName>
        <fullName evidence="1">TIGR02453 family protein</fullName>
    </submittedName>
</protein>
<evidence type="ECO:0000313" key="2">
    <source>
        <dbReference type="Proteomes" id="UP000214880"/>
    </source>
</evidence>
<dbReference type="STRING" id="146817.SAMN04488502_105121"/>
<dbReference type="PANTHER" id="PTHR36452:SF1">
    <property type="entry name" value="DUF2461 DOMAIN-CONTAINING PROTEIN"/>
    <property type="match status" value="1"/>
</dbReference>
<dbReference type="EMBL" id="FNHB01000005">
    <property type="protein sequence ID" value="SDM52303.1"/>
    <property type="molecule type" value="Genomic_DNA"/>
</dbReference>
<evidence type="ECO:0000313" key="1">
    <source>
        <dbReference type="EMBL" id="SDM52303.1"/>
    </source>
</evidence>
<dbReference type="Pfam" id="PF09365">
    <property type="entry name" value="DUF2461"/>
    <property type="match status" value="1"/>
</dbReference>
<keyword evidence="2" id="KW-1185">Reference proteome</keyword>
<dbReference type="AlphaFoldDB" id="A0A1G9TXC5"/>